<dbReference type="PANTHER" id="PTHR37300:SF1">
    <property type="entry name" value="UPF0291 PROTEIN YNZC"/>
    <property type="match status" value="1"/>
</dbReference>
<proteinExistence type="predicted"/>
<dbReference type="OrthoDB" id="390105at2"/>
<dbReference type="InterPro" id="IPR009242">
    <property type="entry name" value="DUF896"/>
</dbReference>
<accession>A0A2T0BHN0</accession>
<evidence type="ECO:0000313" key="3">
    <source>
        <dbReference type="Proteomes" id="UP000239471"/>
    </source>
</evidence>
<organism evidence="2 3">
    <name type="scientific">Clostridium vincentii</name>
    <dbReference type="NCBI Taxonomy" id="52704"/>
    <lineage>
        <taxon>Bacteria</taxon>
        <taxon>Bacillati</taxon>
        <taxon>Bacillota</taxon>
        <taxon>Clostridia</taxon>
        <taxon>Eubacteriales</taxon>
        <taxon>Clostridiaceae</taxon>
        <taxon>Clostridium</taxon>
    </lineage>
</organism>
<dbReference type="PANTHER" id="PTHR37300">
    <property type="entry name" value="UPF0291 PROTEIN CBO2609/CLC_2481"/>
    <property type="match status" value="1"/>
</dbReference>
<evidence type="ECO:0000256" key="1">
    <source>
        <dbReference type="ARBA" id="ARBA00022490"/>
    </source>
</evidence>
<keyword evidence="3" id="KW-1185">Reference proteome</keyword>
<sequence>MDVDSMKIEAVIEKINMLYNKSKEEELTTEEKEFQQKLKKRYIDNVKRNFRGQLEGIELKKKK</sequence>
<dbReference type="EMBL" id="PVXQ01000007">
    <property type="protein sequence ID" value="PRR83394.1"/>
    <property type="molecule type" value="Genomic_DNA"/>
</dbReference>
<dbReference type="AlphaFoldDB" id="A0A2T0BHN0"/>
<protein>
    <submittedName>
        <fullName evidence="2">Uncharacterized protein</fullName>
    </submittedName>
</protein>
<comment type="caution">
    <text evidence="2">The sequence shown here is derived from an EMBL/GenBank/DDBJ whole genome shotgun (WGS) entry which is preliminary data.</text>
</comment>
<gene>
    <name evidence="2" type="ORF">CLVI_09410</name>
</gene>
<dbReference type="SUPFAM" id="SSF158221">
    <property type="entry name" value="YnzC-like"/>
    <property type="match status" value="1"/>
</dbReference>
<reference evidence="2 3" key="1">
    <citation type="submission" date="2018-03" db="EMBL/GenBank/DDBJ databases">
        <title>Genome sequence of Clostridium vincentii DSM 10228.</title>
        <authorList>
            <person name="Poehlein A."/>
            <person name="Daniel R."/>
        </authorList>
    </citation>
    <scope>NUCLEOTIDE SEQUENCE [LARGE SCALE GENOMIC DNA]</scope>
    <source>
        <strain evidence="2 3">DSM 10228</strain>
    </source>
</reference>
<evidence type="ECO:0000313" key="2">
    <source>
        <dbReference type="EMBL" id="PRR83394.1"/>
    </source>
</evidence>
<dbReference type="Pfam" id="PF05979">
    <property type="entry name" value="DUF896"/>
    <property type="match status" value="1"/>
</dbReference>
<dbReference type="RefSeq" id="WP_106058968.1">
    <property type="nucleotide sequence ID" value="NZ_PVXQ01000007.1"/>
</dbReference>
<dbReference type="Proteomes" id="UP000239471">
    <property type="component" value="Unassembled WGS sequence"/>
</dbReference>
<keyword evidence="1" id="KW-0963">Cytoplasm</keyword>
<name>A0A2T0BHN0_9CLOT</name>
<dbReference type="Gene3D" id="1.10.287.540">
    <property type="entry name" value="Helix hairpin bin"/>
    <property type="match status" value="1"/>
</dbReference>